<gene>
    <name evidence="3" type="ORF">C8J55DRAFT_20030</name>
    <name evidence="2" type="ORF">C8R41DRAFT_771121</name>
</gene>
<keyword evidence="1" id="KW-0472">Membrane</keyword>
<feature type="transmembrane region" description="Helical" evidence="1">
    <location>
        <begin position="132"/>
        <end position="153"/>
    </location>
</feature>
<reference evidence="3" key="2">
    <citation type="submission" date="2022-08" db="EMBL/GenBank/DDBJ databases">
        <authorList>
            <consortium name="DOE Joint Genome Institute"/>
            <person name="Min B."/>
            <person name="Riley R."/>
            <person name="Sierra-Patev S."/>
            <person name="Naranjo-Ortiz M."/>
            <person name="Looney B."/>
            <person name="Konkel Z."/>
            <person name="Slot J.C."/>
            <person name="Sakamoto Y."/>
            <person name="Steenwyk J.L."/>
            <person name="Rokas A."/>
            <person name="Carro J."/>
            <person name="Camarero S."/>
            <person name="Ferreira P."/>
            <person name="Molpeceres G."/>
            <person name="Ruiz-Duenas F.J."/>
            <person name="Serrano A."/>
            <person name="Henrissat B."/>
            <person name="Drula E."/>
            <person name="Hughes K.W."/>
            <person name="Mata J.L."/>
            <person name="Ishikawa N.K."/>
            <person name="Vargas-Isla R."/>
            <person name="Ushijima S."/>
            <person name="Smith C.A."/>
            <person name="Ahrendt S."/>
            <person name="Andreopoulos W."/>
            <person name="He G."/>
            <person name="Labutti K."/>
            <person name="Lipzen A."/>
            <person name="Ng V."/>
            <person name="Sandor L."/>
            <person name="Barry K."/>
            <person name="Martinez A.T."/>
            <person name="Xiao Y."/>
            <person name="Gibbons J.G."/>
            <person name="Terashima K."/>
            <person name="Hibbett D.S."/>
            <person name="Grigoriev I.V."/>
        </authorList>
    </citation>
    <scope>NUCLEOTIDE SEQUENCE</scope>
    <source>
        <strain evidence="3">Sp2 HRB7682 ss15</strain>
    </source>
</reference>
<organism evidence="3 5">
    <name type="scientific">Lentinula lateritia</name>
    <dbReference type="NCBI Taxonomy" id="40482"/>
    <lineage>
        <taxon>Eukaryota</taxon>
        <taxon>Fungi</taxon>
        <taxon>Dikarya</taxon>
        <taxon>Basidiomycota</taxon>
        <taxon>Agaricomycotina</taxon>
        <taxon>Agaricomycetes</taxon>
        <taxon>Agaricomycetidae</taxon>
        <taxon>Agaricales</taxon>
        <taxon>Marasmiineae</taxon>
        <taxon>Omphalotaceae</taxon>
        <taxon>Lentinula</taxon>
    </lineage>
</organism>
<reference evidence="2" key="1">
    <citation type="submission" date="2022-08" db="EMBL/GenBank/DDBJ databases">
        <title>A Global Phylogenomic Analysis of the Shiitake Genus Lentinula.</title>
        <authorList>
            <consortium name="DOE Joint Genome Institute"/>
            <person name="Sierra-Patev S."/>
            <person name="Min B."/>
            <person name="Naranjo-Ortiz M."/>
            <person name="Looney B."/>
            <person name="Konkel Z."/>
            <person name="Slot J.C."/>
            <person name="Sakamoto Y."/>
            <person name="Steenwyk J.L."/>
            <person name="Rokas A."/>
            <person name="Carro J."/>
            <person name="Camarero S."/>
            <person name="Ferreira P."/>
            <person name="Molpeceres G."/>
            <person name="Ruiz-Duenas F.J."/>
            <person name="Serrano A."/>
            <person name="Henrissat B."/>
            <person name="Drula E."/>
            <person name="Hughes K.W."/>
            <person name="Mata J.L."/>
            <person name="Ishikawa N.K."/>
            <person name="Vargas-Isla R."/>
            <person name="Ushijima S."/>
            <person name="Smith C.A."/>
            <person name="Ahrendt S."/>
            <person name="Andreopoulos W."/>
            <person name="He G."/>
            <person name="Labutti K."/>
            <person name="Lipzen A."/>
            <person name="Ng V."/>
            <person name="Riley R."/>
            <person name="Sandor L."/>
            <person name="Barry K."/>
            <person name="Martinez A.T."/>
            <person name="Xiao Y."/>
            <person name="Gibbons J.G."/>
            <person name="Terashima K."/>
            <person name="Grigoriev I.V."/>
            <person name="Hibbett D.S."/>
        </authorList>
    </citation>
    <scope>NUCLEOTIDE SEQUENCE</scope>
    <source>
        <strain evidence="2">RHP3577 ss4</strain>
    </source>
</reference>
<dbReference type="AlphaFoldDB" id="A0A9W9AMU5"/>
<evidence type="ECO:0008006" key="6">
    <source>
        <dbReference type="Google" id="ProtNLM"/>
    </source>
</evidence>
<feature type="transmembrane region" description="Helical" evidence="1">
    <location>
        <begin position="52"/>
        <end position="79"/>
    </location>
</feature>
<proteinExistence type="predicted"/>
<keyword evidence="1" id="KW-0812">Transmembrane</keyword>
<keyword evidence="1" id="KW-1133">Transmembrane helix</keyword>
<evidence type="ECO:0000313" key="4">
    <source>
        <dbReference type="Proteomes" id="UP001150217"/>
    </source>
</evidence>
<feature type="transmembrane region" description="Helical" evidence="1">
    <location>
        <begin position="91"/>
        <end position="112"/>
    </location>
</feature>
<evidence type="ECO:0000313" key="3">
    <source>
        <dbReference type="EMBL" id="KAJ4486529.1"/>
    </source>
</evidence>
<keyword evidence="4" id="KW-1185">Reference proteome</keyword>
<dbReference type="OrthoDB" id="2501127at2759"/>
<protein>
    <recommendedName>
        <fullName evidence="6">MARVEL domain-containing protein</fullName>
    </recommendedName>
</protein>
<dbReference type="EMBL" id="JANVFT010000059">
    <property type="protein sequence ID" value="KAJ4481343.1"/>
    <property type="molecule type" value="Genomic_DNA"/>
</dbReference>
<dbReference type="EMBL" id="JANVFS010000010">
    <property type="protein sequence ID" value="KAJ4486529.1"/>
    <property type="molecule type" value="Genomic_DNA"/>
</dbReference>
<reference evidence="3" key="3">
    <citation type="journal article" date="2023" name="Proc. Natl. Acad. Sci. U.S.A.">
        <title>A global phylogenomic analysis of the shiitake genus Lentinula.</title>
        <authorList>
            <person name="Sierra-Patev S."/>
            <person name="Min B."/>
            <person name="Naranjo-Ortiz M."/>
            <person name="Looney B."/>
            <person name="Konkel Z."/>
            <person name="Slot J.C."/>
            <person name="Sakamoto Y."/>
            <person name="Steenwyk J.L."/>
            <person name="Rokas A."/>
            <person name="Carro J."/>
            <person name="Camarero S."/>
            <person name="Ferreira P."/>
            <person name="Molpeceres G."/>
            <person name="Ruiz-Duenas F.J."/>
            <person name="Serrano A."/>
            <person name="Henrissat B."/>
            <person name="Drula E."/>
            <person name="Hughes K.W."/>
            <person name="Mata J.L."/>
            <person name="Ishikawa N.K."/>
            <person name="Vargas-Isla R."/>
            <person name="Ushijima S."/>
            <person name="Smith C.A."/>
            <person name="Donoghue J."/>
            <person name="Ahrendt S."/>
            <person name="Andreopoulos W."/>
            <person name="He G."/>
            <person name="LaButti K."/>
            <person name="Lipzen A."/>
            <person name="Ng V."/>
            <person name="Riley R."/>
            <person name="Sandor L."/>
            <person name="Barry K."/>
            <person name="Martinez A.T."/>
            <person name="Xiao Y."/>
            <person name="Gibbons J.G."/>
            <person name="Terashima K."/>
            <person name="Grigoriev I.V."/>
            <person name="Hibbett D."/>
        </authorList>
    </citation>
    <scope>NUCLEOTIDE SEQUENCE</scope>
    <source>
        <strain evidence="3">Sp2 HRB7682 ss15</strain>
    </source>
</reference>
<accession>A0A9W9AMU5</accession>
<name>A0A9W9AMU5_9AGAR</name>
<dbReference type="PROSITE" id="PS51257">
    <property type="entry name" value="PROKAR_LIPOPROTEIN"/>
    <property type="match status" value="1"/>
</dbReference>
<feature type="transmembrane region" description="Helical" evidence="1">
    <location>
        <begin position="12"/>
        <end position="32"/>
    </location>
</feature>
<dbReference type="Proteomes" id="UP001150238">
    <property type="component" value="Unassembled WGS sequence"/>
</dbReference>
<evidence type="ECO:0000313" key="2">
    <source>
        <dbReference type="EMBL" id="KAJ4481343.1"/>
    </source>
</evidence>
<dbReference type="Proteomes" id="UP001150217">
    <property type="component" value="Unassembled WGS sequence"/>
</dbReference>
<sequence>MGKLGWIRVGLYSALLVFSFILLALSCARINYTLHIPRGDPLNGGRDFYDPVIPELIFTTLVTMSWSGLMLFVFFDDALKLRFLRLYGDELIGLAILWIFWIGGAGAASSLWGDLSFCQQFEACRILSALEAFAWLGWLILTAMIVLSIVVILRSRNIGGKGLAEPLPTRVGGDDAVGGRKTNVAVAV</sequence>
<evidence type="ECO:0000256" key="1">
    <source>
        <dbReference type="SAM" id="Phobius"/>
    </source>
</evidence>
<evidence type="ECO:0000313" key="5">
    <source>
        <dbReference type="Proteomes" id="UP001150238"/>
    </source>
</evidence>
<comment type="caution">
    <text evidence="3">The sequence shown here is derived from an EMBL/GenBank/DDBJ whole genome shotgun (WGS) entry which is preliminary data.</text>
</comment>